<dbReference type="KEGG" id="lyj:FKV23_01705"/>
<keyword evidence="3" id="KW-1185">Reference proteome</keyword>
<organism evidence="2 3">
    <name type="scientific">Marilutibacter alkalisoli</name>
    <dbReference type="NCBI Taxonomy" id="2591633"/>
    <lineage>
        <taxon>Bacteria</taxon>
        <taxon>Pseudomonadati</taxon>
        <taxon>Pseudomonadota</taxon>
        <taxon>Gammaproteobacteria</taxon>
        <taxon>Lysobacterales</taxon>
        <taxon>Lysobacteraceae</taxon>
        <taxon>Marilutibacter</taxon>
    </lineage>
</organism>
<protein>
    <submittedName>
        <fullName evidence="2">Uncharacterized protein</fullName>
    </submittedName>
</protein>
<dbReference type="OrthoDB" id="5986350at2"/>
<feature type="transmembrane region" description="Helical" evidence="1">
    <location>
        <begin position="79"/>
        <end position="105"/>
    </location>
</feature>
<evidence type="ECO:0000256" key="1">
    <source>
        <dbReference type="SAM" id="Phobius"/>
    </source>
</evidence>
<dbReference type="RefSeq" id="WP_141622301.1">
    <property type="nucleotide sequence ID" value="NZ_CP041242.1"/>
</dbReference>
<dbReference type="AlphaFoldDB" id="A0A514BPK9"/>
<evidence type="ECO:0000313" key="3">
    <source>
        <dbReference type="Proteomes" id="UP000317199"/>
    </source>
</evidence>
<feature type="transmembrane region" description="Helical" evidence="1">
    <location>
        <begin position="12"/>
        <end position="33"/>
    </location>
</feature>
<feature type="transmembrane region" description="Helical" evidence="1">
    <location>
        <begin position="40"/>
        <end position="59"/>
    </location>
</feature>
<proteinExistence type="predicted"/>
<reference evidence="2 3" key="1">
    <citation type="submission" date="2019-06" db="EMBL/GenBank/DDBJ databases">
        <title>Lysobacter alkalisoli sp. nov. isolated from saline-alkali soil.</title>
        <authorList>
            <person name="Sun J.-Q."/>
            <person name="Xu L."/>
        </authorList>
    </citation>
    <scope>NUCLEOTIDE SEQUENCE [LARGE SCALE GENOMIC DNA]</scope>
    <source>
        <strain evidence="2 3">SJ-36</strain>
    </source>
</reference>
<dbReference type="Proteomes" id="UP000317199">
    <property type="component" value="Chromosome"/>
</dbReference>
<keyword evidence="1" id="KW-0812">Transmembrane</keyword>
<gene>
    <name evidence="2" type="ORF">FKV23_01705</name>
</gene>
<keyword evidence="1" id="KW-1133">Transmembrane helix</keyword>
<evidence type="ECO:0000313" key="2">
    <source>
        <dbReference type="EMBL" id="QDH68959.1"/>
    </source>
</evidence>
<keyword evidence="1" id="KW-0472">Membrane</keyword>
<sequence length="129" mass="13407">MDVFVTQFLTLLGYQLPELLACIAGMAMLLIWTSTGPGRALAISGMAVLLGSAVLRLLLSVTQTWLIYDAQNAYESVSGMLAVFGAASMLLAVASAAGLVLLAWGASKAMRAASRDRVAAPAYPADEPS</sequence>
<name>A0A514BPK9_9GAMM</name>
<dbReference type="EMBL" id="CP041242">
    <property type="protein sequence ID" value="QDH68959.1"/>
    <property type="molecule type" value="Genomic_DNA"/>
</dbReference>
<accession>A0A514BPK9</accession>